<dbReference type="PANTHER" id="PTHR43787:SF11">
    <property type="entry name" value="UPF0026 PROTEIN SLR1464"/>
    <property type="match status" value="1"/>
</dbReference>
<dbReference type="AlphaFoldDB" id="A0A1W1WS23"/>
<dbReference type="SFLD" id="SFLDG01067">
    <property type="entry name" value="SPASM/twitch_domain_containing"/>
    <property type="match status" value="1"/>
</dbReference>
<dbReference type="SFLD" id="SFLDG01083">
    <property type="entry name" value="Uncharacterised_Radical_SAM_Su"/>
    <property type="match status" value="1"/>
</dbReference>
<evidence type="ECO:0000256" key="6">
    <source>
        <dbReference type="ARBA" id="ARBA00023014"/>
    </source>
</evidence>
<dbReference type="Gene3D" id="3.20.20.70">
    <property type="entry name" value="Aldolase class I"/>
    <property type="match status" value="1"/>
</dbReference>
<evidence type="ECO:0000313" key="8">
    <source>
        <dbReference type="EMBL" id="SMC09128.1"/>
    </source>
</evidence>
<keyword evidence="3" id="KW-0949">S-adenosyl-L-methionine</keyword>
<comment type="cofactor">
    <cofactor evidence="1">
        <name>[4Fe-4S] cluster</name>
        <dbReference type="ChEBI" id="CHEBI:49883"/>
    </cofactor>
</comment>
<keyword evidence="6" id="KW-0411">Iron-sulfur</keyword>
<evidence type="ECO:0000256" key="5">
    <source>
        <dbReference type="ARBA" id="ARBA00023004"/>
    </source>
</evidence>
<keyword evidence="2" id="KW-0004">4Fe-4S</keyword>
<gene>
    <name evidence="8" type="ORF">SAMN05660197_0930</name>
</gene>
<dbReference type="InterPro" id="IPR058240">
    <property type="entry name" value="rSAM_sf"/>
</dbReference>
<dbReference type="OrthoDB" id="9800840at2"/>
<keyword evidence="5" id="KW-0408">Iron</keyword>
<dbReference type="PANTHER" id="PTHR43787">
    <property type="entry name" value="FEMO COFACTOR BIOSYNTHESIS PROTEIN NIFB-RELATED"/>
    <property type="match status" value="1"/>
</dbReference>
<feature type="domain" description="Radical SAM core" evidence="7">
    <location>
        <begin position="13"/>
        <end position="239"/>
    </location>
</feature>
<evidence type="ECO:0000256" key="2">
    <source>
        <dbReference type="ARBA" id="ARBA00022485"/>
    </source>
</evidence>
<dbReference type="SFLD" id="SFLDS00029">
    <property type="entry name" value="Radical_SAM"/>
    <property type="match status" value="1"/>
</dbReference>
<keyword evidence="4" id="KW-0479">Metal-binding</keyword>
<accession>A0A1W1WS23</accession>
<dbReference type="EMBL" id="FWWZ01000001">
    <property type="protein sequence ID" value="SMC09128.1"/>
    <property type="molecule type" value="Genomic_DNA"/>
</dbReference>
<evidence type="ECO:0000256" key="3">
    <source>
        <dbReference type="ARBA" id="ARBA00022691"/>
    </source>
</evidence>
<dbReference type="PROSITE" id="PS51918">
    <property type="entry name" value="RADICAL_SAM"/>
    <property type="match status" value="1"/>
</dbReference>
<dbReference type="GO" id="GO:0046872">
    <property type="term" value="F:metal ion binding"/>
    <property type="evidence" value="ECO:0007669"/>
    <property type="project" value="UniProtKB-KW"/>
</dbReference>
<dbReference type="CDD" id="cd01335">
    <property type="entry name" value="Radical_SAM"/>
    <property type="match status" value="1"/>
</dbReference>
<dbReference type="GO" id="GO:0003824">
    <property type="term" value="F:catalytic activity"/>
    <property type="evidence" value="ECO:0007669"/>
    <property type="project" value="InterPro"/>
</dbReference>
<dbReference type="RefSeq" id="WP_084275373.1">
    <property type="nucleotide sequence ID" value="NZ_AP026671.1"/>
</dbReference>
<organism evidence="8 9">
    <name type="scientific">Nitratiruptor tergarcus DSM 16512</name>
    <dbReference type="NCBI Taxonomy" id="1069081"/>
    <lineage>
        <taxon>Bacteria</taxon>
        <taxon>Pseudomonadati</taxon>
        <taxon>Campylobacterota</taxon>
        <taxon>Epsilonproteobacteria</taxon>
        <taxon>Nautiliales</taxon>
        <taxon>Nitratiruptoraceae</taxon>
        <taxon>Nitratiruptor</taxon>
    </lineage>
</organism>
<evidence type="ECO:0000259" key="7">
    <source>
        <dbReference type="PROSITE" id="PS51918"/>
    </source>
</evidence>
<reference evidence="9" key="1">
    <citation type="submission" date="2017-04" db="EMBL/GenBank/DDBJ databases">
        <authorList>
            <person name="Varghese N."/>
            <person name="Submissions S."/>
        </authorList>
    </citation>
    <scope>NUCLEOTIDE SEQUENCE [LARGE SCALE GENOMIC DNA]</scope>
    <source>
        <strain evidence="9">DSM 16512</strain>
    </source>
</reference>
<dbReference type="InterPro" id="IPR007197">
    <property type="entry name" value="rSAM"/>
</dbReference>
<dbReference type="Pfam" id="PF04055">
    <property type="entry name" value="Radical_SAM"/>
    <property type="match status" value="1"/>
</dbReference>
<proteinExistence type="predicted"/>
<protein>
    <submittedName>
        <fullName evidence="8">Wyosine [tRNA(Phe)-imidazoG37] synthetase, radical SAM superfamily</fullName>
    </submittedName>
</protein>
<dbReference type="GO" id="GO:0051539">
    <property type="term" value="F:4 iron, 4 sulfur cluster binding"/>
    <property type="evidence" value="ECO:0007669"/>
    <property type="project" value="UniProtKB-KW"/>
</dbReference>
<dbReference type="SUPFAM" id="SSF102114">
    <property type="entry name" value="Radical SAM enzymes"/>
    <property type="match status" value="1"/>
</dbReference>
<evidence type="ECO:0000256" key="1">
    <source>
        <dbReference type="ARBA" id="ARBA00001966"/>
    </source>
</evidence>
<dbReference type="STRING" id="1069081.SAMN05660197_0930"/>
<evidence type="ECO:0000313" key="9">
    <source>
        <dbReference type="Proteomes" id="UP000192602"/>
    </source>
</evidence>
<dbReference type="InterPro" id="IPR040084">
    <property type="entry name" value="GTPase_Obg"/>
</dbReference>
<evidence type="ECO:0000256" key="4">
    <source>
        <dbReference type="ARBA" id="ARBA00022723"/>
    </source>
</evidence>
<name>A0A1W1WS23_9BACT</name>
<keyword evidence="9" id="KW-1185">Reference proteome</keyword>
<sequence>MSIIFGPVNSRRFGLSLGIDLSPSQKSCTFDCLYCELEPAKPVDTIINPPSVEEVIKETQKALKEFPDVDVITITANGEPTLYPHLDELVDELGKIKKDKKLLILSNASRIDEPAIQQTLRKFDIVKLSLDSANQKTFKKIDRPLKGINVDNIIKGMIGFRKIYTGFLVIEILVVKGINDKPQEFEALNEVLQQIKPDRIDIGTIDRPPAYKVEPVSYEKLFELSKKIKNLPVTIVSRKKEKKYHLHLNKQELIELLAHRPLTQEDVDTLFDQTTKNLVNELLQTHQLQEKKVGNVTFLEIIQKK</sequence>
<dbReference type="Proteomes" id="UP000192602">
    <property type="component" value="Unassembled WGS sequence"/>
</dbReference>
<dbReference type="InterPro" id="IPR013785">
    <property type="entry name" value="Aldolase_TIM"/>
</dbReference>